<dbReference type="EMBL" id="RDQL01000004">
    <property type="protein sequence ID" value="RMX00977.1"/>
    <property type="molecule type" value="Genomic_DNA"/>
</dbReference>
<accession>A0A3M6QD97</accession>
<accession>A0A3M6QC41</accession>
<dbReference type="EMBL" id="RDQK01000022">
    <property type="protein sequence ID" value="RMX07306.1"/>
    <property type="molecule type" value="Genomic_DNA"/>
</dbReference>
<evidence type="ECO:0000313" key="4">
    <source>
        <dbReference type="Proteomes" id="UP000267035"/>
    </source>
</evidence>
<sequence>MRNRIRFFVLLGVCANLLGCVSSRQEEVAAWMAQEKSKAVPKIAPLQEPGVFYPLSYERGNAEDPFAFEKLARVFADAKKGGANLMDIHDKRRREPLEAYPIDSIKMVGFLEKSGRPTAVLEVDKHLYQVVAGNYIGQNFGKIEQISETRIDLKEVVQDATGEWVERSTVLELQE</sequence>
<keyword evidence="4" id="KW-1185">Reference proteome</keyword>
<evidence type="ECO:0000313" key="1">
    <source>
        <dbReference type="EMBL" id="RMX00640.1"/>
    </source>
</evidence>
<reference evidence="4 5" key="1">
    <citation type="submission" date="2018-10" db="EMBL/GenBank/DDBJ databases">
        <title>Comamonadaceae CDC group NO-1 genome sequencing and assembly.</title>
        <authorList>
            <person name="Bernier A.-M."/>
            <person name="Bernard K."/>
        </authorList>
    </citation>
    <scope>NUCLEOTIDE SEQUENCE [LARGE SCALE GENOMIC DNA]</scope>
    <source>
        <strain evidence="2 4">NML161473</strain>
        <strain evidence="3 6">NML180581</strain>
        <strain evidence="1 5">NML970147</strain>
    </source>
</reference>
<dbReference type="Pfam" id="PF04351">
    <property type="entry name" value="PilP"/>
    <property type="match status" value="1"/>
</dbReference>
<dbReference type="Proteomes" id="UP000267521">
    <property type="component" value="Unassembled WGS sequence"/>
</dbReference>
<dbReference type="EMBL" id="RDQM01000002">
    <property type="protein sequence ID" value="RMX00640.1"/>
    <property type="molecule type" value="Genomic_DNA"/>
</dbReference>
<evidence type="ECO:0000313" key="5">
    <source>
        <dbReference type="Proteomes" id="UP000267521"/>
    </source>
</evidence>
<dbReference type="PIRSF" id="PIRSF016481">
    <property type="entry name" value="Pilus_assembly_PilP"/>
    <property type="match status" value="1"/>
</dbReference>
<name>A0A3M6QWB4_9BURK</name>
<organism evidence="3 6">
    <name type="scientific">Allofranklinella schreckenbergeri</name>
    <dbReference type="NCBI Taxonomy" id="1076744"/>
    <lineage>
        <taxon>Bacteria</taxon>
        <taxon>Pseudomonadati</taxon>
        <taxon>Pseudomonadota</taxon>
        <taxon>Betaproteobacteria</taxon>
        <taxon>Burkholderiales</taxon>
        <taxon>Comamonadaceae</taxon>
        <taxon>Allofranklinella</taxon>
    </lineage>
</organism>
<gene>
    <name evidence="3" type="ORF">EBQ24_09435</name>
    <name evidence="2" type="ORF">EBQ25_04010</name>
    <name evidence="1" type="ORF">EBQ26_01745</name>
</gene>
<protein>
    <submittedName>
        <fullName evidence="3">Pilus assembly protein PilP</fullName>
    </submittedName>
</protein>
<proteinExistence type="predicted"/>
<comment type="caution">
    <text evidence="3">The sequence shown here is derived from an EMBL/GenBank/DDBJ whole genome shotgun (WGS) entry which is preliminary data.</text>
</comment>
<dbReference type="Gene3D" id="2.30.30.830">
    <property type="match status" value="1"/>
</dbReference>
<dbReference type="AlphaFoldDB" id="A0A3M6QWB4"/>
<dbReference type="InterPro" id="IPR007446">
    <property type="entry name" value="PilP"/>
</dbReference>
<dbReference type="Proteomes" id="UP000267035">
    <property type="component" value="Unassembled WGS sequence"/>
</dbReference>
<dbReference type="Proteomes" id="UP000281171">
    <property type="component" value="Unassembled WGS sequence"/>
</dbReference>
<evidence type="ECO:0000313" key="2">
    <source>
        <dbReference type="EMBL" id="RMX00977.1"/>
    </source>
</evidence>
<evidence type="ECO:0000313" key="6">
    <source>
        <dbReference type="Proteomes" id="UP000281171"/>
    </source>
</evidence>
<accession>A0A3M6QWB4</accession>
<evidence type="ECO:0000313" key="3">
    <source>
        <dbReference type="EMBL" id="RMX07306.1"/>
    </source>
</evidence>